<proteinExistence type="inferred from homology"/>
<evidence type="ECO:0000256" key="1">
    <source>
        <dbReference type="ARBA" id="ARBA00001938"/>
    </source>
</evidence>
<dbReference type="PANTHER" id="PTHR43178">
    <property type="entry name" value="DIHYDROLIPOAMIDE ACETYLTRANSFERASE COMPONENT OF PYRUVATE DEHYDROGENASE COMPLEX"/>
    <property type="match status" value="1"/>
</dbReference>
<dbReference type="PROSITE" id="PS50968">
    <property type="entry name" value="BIOTINYL_LIPOYL"/>
    <property type="match status" value="1"/>
</dbReference>
<evidence type="ECO:0000256" key="2">
    <source>
        <dbReference type="ARBA" id="ARBA00007317"/>
    </source>
</evidence>
<evidence type="ECO:0000256" key="8">
    <source>
        <dbReference type="ARBA" id="ARBA00048370"/>
    </source>
</evidence>
<dbReference type="Proteomes" id="UP001262889">
    <property type="component" value="Unassembled WGS sequence"/>
</dbReference>
<gene>
    <name evidence="13" type="ORF">RM553_07510</name>
</gene>
<evidence type="ECO:0000256" key="6">
    <source>
        <dbReference type="ARBA" id="ARBA00023315"/>
    </source>
</evidence>
<dbReference type="RefSeq" id="WP_311534305.1">
    <property type="nucleotide sequence ID" value="NZ_JAVRHQ010000006.1"/>
</dbReference>
<feature type="compositionally biased region" description="Acidic residues" evidence="10">
    <location>
        <begin position="138"/>
        <end position="154"/>
    </location>
</feature>
<feature type="compositionally biased region" description="Basic and acidic residues" evidence="10">
    <location>
        <begin position="155"/>
        <end position="173"/>
    </location>
</feature>
<comment type="caution">
    <text evidence="13">The sequence shown here is derived from an EMBL/GenBank/DDBJ whole genome shotgun (WGS) entry which is preliminary data.</text>
</comment>
<evidence type="ECO:0000259" key="12">
    <source>
        <dbReference type="PROSITE" id="PS51826"/>
    </source>
</evidence>
<feature type="domain" description="Peripheral subunit-binding (PSBD)" evidence="12">
    <location>
        <begin position="180"/>
        <end position="217"/>
    </location>
</feature>
<dbReference type="InterPro" id="IPR011053">
    <property type="entry name" value="Single_hybrid_motif"/>
</dbReference>
<reference evidence="13 14" key="1">
    <citation type="submission" date="2023-09" db="EMBL/GenBank/DDBJ databases">
        <authorList>
            <person name="Rey-Velasco X."/>
        </authorList>
    </citation>
    <scope>NUCLEOTIDE SEQUENCE [LARGE SCALE GENOMIC DNA]</scope>
    <source>
        <strain evidence="13 14">F363</strain>
    </source>
</reference>
<dbReference type="PROSITE" id="PS00189">
    <property type="entry name" value="LIPOYL"/>
    <property type="match status" value="1"/>
</dbReference>
<sequence>MATEIKIPQIAEGVESATVTEILVKEGDTIEKEQSVIAVESDKASVEIPSPEAGTITSIEVSEGDEVSVGDVILKLKGGDSEESDSEEDNSEENDSEKEEKGKKDQSGEDHKKAPEEDNSEEESSEEKKKKQVKEQESSDDENEEEGEEKEEEEKENKEDKVSKNENNGEKETSASGGIPAAPGVRRLARELGIDIREVKGSGADGRISKEDLKDFNKTGKEKKASSTGLSLPDFSKWGETERKPLSGIRKATAKSTSAAWSNIPHVFQFDEADISDIEEYMEKLKKKSEAGITITAILVKIAATALRQFPKFNASIDMENEEMILKKYVNIGVAVDTEKGLLVPVIRDADQKTIIEIATEITALAEKAREGKLTAEEMQGGNFTISNLGGIGGTNFTPIVYHPQVAILGVSRAKKQPVYIDDNFEPRDILPLSLSYDHRLIDGAEGVRFLHWISRALENPFEALLGA</sequence>
<evidence type="ECO:0000256" key="10">
    <source>
        <dbReference type="SAM" id="MobiDB-lite"/>
    </source>
</evidence>
<dbReference type="Pfam" id="PF00364">
    <property type="entry name" value="Biotin_lipoyl"/>
    <property type="match status" value="1"/>
</dbReference>
<dbReference type="CDD" id="cd06849">
    <property type="entry name" value="lipoyl_domain"/>
    <property type="match status" value="1"/>
</dbReference>
<dbReference type="Pfam" id="PF02817">
    <property type="entry name" value="E3_binding"/>
    <property type="match status" value="1"/>
</dbReference>
<dbReference type="SUPFAM" id="SSF52777">
    <property type="entry name" value="CoA-dependent acyltransferases"/>
    <property type="match status" value="1"/>
</dbReference>
<comment type="subunit">
    <text evidence="3">Forms a 24-polypeptide structural core with octahedral symmetry.</text>
</comment>
<evidence type="ECO:0000313" key="13">
    <source>
        <dbReference type="EMBL" id="MDT0642679.1"/>
    </source>
</evidence>
<dbReference type="InterPro" id="IPR000089">
    <property type="entry name" value="Biotin_lipoyl"/>
</dbReference>
<dbReference type="Gene3D" id="4.10.320.10">
    <property type="entry name" value="E3-binding domain"/>
    <property type="match status" value="1"/>
</dbReference>
<dbReference type="InterPro" id="IPR023213">
    <property type="entry name" value="CAT-like_dom_sf"/>
</dbReference>
<name>A0ABU3C8K5_9FLAO</name>
<dbReference type="SUPFAM" id="SSF51230">
    <property type="entry name" value="Single hybrid motif"/>
    <property type="match status" value="1"/>
</dbReference>
<keyword evidence="14" id="KW-1185">Reference proteome</keyword>
<dbReference type="Pfam" id="PF00198">
    <property type="entry name" value="2-oxoacid_dh"/>
    <property type="match status" value="1"/>
</dbReference>
<evidence type="ECO:0000256" key="5">
    <source>
        <dbReference type="ARBA" id="ARBA00022823"/>
    </source>
</evidence>
<dbReference type="PANTHER" id="PTHR43178:SF2">
    <property type="entry name" value="DIHYDROLIPOYLLYSINE-RESIDUE ACETYLTRANSFERASE COMPONENT OF PYRUVATE DEHYDROGENASE COMPLEX"/>
    <property type="match status" value="1"/>
</dbReference>
<dbReference type="SUPFAM" id="SSF47005">
    <property type="entry name" value="Peripheral subunit-binding domain of 2-oxo acid dehydrogenase complex"/>
    <property type="match status" value="1"/>
</dbReference>
<keyword evidence="4 9" id="KW-0808">Transferase</keyword>
<evidence type="ECO:0000256" key="7">
    <source>
        <dbReference type="ARBA" id="ARBA00025211"/>
    </source>
</evidence>
<comment type="similarity">
    <text evidence="2 9">Belongs to the 2-oxoacid dehydrogenase family.</text>
</comment>
<dbReference type="InterPro" id="IPR001078">
    <property type="entry name" value="2-oxoacid_DH_actylTfrase"/>
</dbReference>
<accession>A0ABU3C8K5</accession>
<evidence type="ECO:0000256" key="4">
    <source>
        <dbReference type="ARBA" id="ARBA00022679"/>
    </source>
</evidence>
<dbReference type="InterPro" id="IPR003016">
    <property type="entry name" value="2-oxoA_DH_lipoyl-BS"/>
</dbReference>
<comment type="function">
    <text evidence="7">The pyruvate dehydrogenase complex catalyzes the overall conversion of pyruvate to acetyl-CoA and CO(2). It contains multiple copies of three enzymatic components: pyruvate dehydrogenase (E1), dihydrolipoamide acetyltransferase (E2) and lipoamide dehydrogenase (E3).</text>
</comment>
<evidence type="ECO:0000256" key="3">
    <source>
        <dbReference type="ARBA" id="ARBA00011484"/>
    </source>
</evidence>
<feature type="compositionally biased region" description="Acidic residues" evidence="10">
    <location>
        <begin position="81"/>
        <end position="97"/>
    </location>
</feature>
<feature type="region of interest" description="Disordered" evidence="10">
    <location>
        <begin position="41"/>
        <end position="184"/>
    </location>
</feature>
<dbReference type="Gene3D" id="2.40.50.100">
    <property type="match status" value="1"/>
</dbReference>
<dbReference type="EC" id="2.3.1.-" evidence="9"/>
<dbReference type="EMBL" id="JAVRHQ010000006">
    <property type="protein sequence ID" value="MDT0642679.1"/>
    <property type="molecule type" value="Genomic_DNA"/>
</dbReference>
<organism evidence="13 14">
    <name type="scientific">Autumnicola tepida</name>
    <dbReference type="NCBI Taxonomy" id="3075595"/>
    <lineage>
        <taxon>Bacteria</taxon>
        <taxon>Pseudomonadati</taxon>
        <taxon>Bacteroidota</taxon>
        <taxon>Flavobacteriia</taxon>
        <taxon>Flavobacteriales</taxon>
        <taxon>Flavobacteriaceae</taxon>
        <taxon>Autumnicola</taxon>
    </lineage>
</organism>
<evidence type="ECO:0000256" key="9">
    <source>
        <dbReference type="RuleBase" id="RU003423"/>
    </source>
</evidence>
<dbReference type="InterPro" id="IPR004167">
    <property type="entry name" value="PSBD"/>
</dbReference>
<feature type="domain" description="Lipoyl-binding" evidence="11">
    <location>
        <begin position="2"/>
        <end position="77"/>
    </location>
</feature>
<comment type="cofactor">
    <cofactor evidence="1 9">
        <name>(R)-lipoate</name>
        <dbReference type="ChEBI" id="CHEBI:83088"/>
    </cofactor>
</comment>
<keyword evidence="6 9" id="KW-0012">Acyltransferase</keyword>
<protein>
    <recommendedName>
        <fullName evidence="9">Dihydrolipoamide acetyltransferase component of pyruvate dehydrogenase complex</fullName>
        <ecNumber evidence="9">2.3.1.-</ecNumber>
    </recommendedName>
</protein>
<evidence type="ECO:0000313" key="14">
    <source>
        <dbReference type="Proteomes" id="UP001262889"/>
    </source>
</evidence>
<dbReference type="Gene3D" id="3.30.559.10">
    <property type="entry name" value="Chloramphenicol acetyltransferase-like domain"/>
    <property type="match status" value="1"/>
</dbReference>
<dbReference type="InterPro" id="IPR036625">
    <property type="entry name" value="E3-bd_dom_sf"/>
</dbReference>
<feature type="compositionally biased region" description="Basic and acidic residues" evidence="10">
    <location>
        <begin position="126"/>
        <end position="137"/>
    </location>
</feature>
<evidence type="ECO:0000259" key="11">
    <source>
        <dbReference type="PROSITE" id="PS50968"/>
    </source>
</evidence>
<keyword evidence="5 9" id="KW-0450">Lipoyl</keyword>
<feature type="compositionally biased region" description="Basic and acidic residues" evidence="10">
    <location>
        <begin position="98"/>
        <end position="116"/>
    </location>
</feature>
<dbReference type="InterPro" id="IPR050743">
    <property type="entry name" value="2-oxoacid_DH_E2_comp"/>
</dbReference>
<comment type="catalytic activity">
    <reaction evidence="8">
        <text>N(6)-[(R)-dihydrolipoyl]-L-lysyl-[protein] + acetyl-CoA = N(6)-[(R)-S(8)-acetyldihydrolipoyl]-L-lysyl-[protein] + CoA</text>
        <dbReference type="Rhea" id="RHEA:17017"/>
        <dbReference type="Rhea" id="RHEA-COMP:10475"/>
        <dbReference type="Rhea" id="RHEA-COMP:10478"/>
        <dbReference type="ChEBI" id="CHEBI:57287"/>
        <dbReference type="ChEBI" id="CHEBI:57288"/>
        <dbReference type="ChEBI" id="CHEBI:83100"/>
        <dbReference type="ChEBI" id="CHEBI:83111"/>
        <dbReference type="EC" id="2.3.1.12"/>
    </reaction>
</comment>
<dbReference type="PROSITE" id="PS51826">
    <property type="entry name" value="PSBD"/>
    <property type="match status" value="1"/>
</dbReference>